<gene>
    <name evidence="1" type="ORF">MERR_LOCUS23356</name>
</gene>
<organism evidence="1 2">
    <name type="scientific">Microthlaspi erraticum</name>
    <dbReference type="NCBI Taxonomy" id="1685480"/>
    <lineage>
        <taxon>Eukaryota</taxon>
        <taxon>Viridiplantae</taxon>
        <taxon>Streptophyta</taxon>
        <taxon>Embryophyta</taxon>
        <taxon>Tracheophyta</taxon>
        <taxon>Spermatophyta</taxon>
        <taxon>Magnoliopsida</taxon>
        <taxon>eudicotyledons</taxon>
        <taxon>Gunneridae</taxon>
        <taxon>Pentapetalae</taxon>
        <taxon>rosids</taxon>
        <taxon>malvids</taxon>
        <taxon>Brassicales</taxon>
        <taxon>Brassicaceae</taxon>
        <taxon>Coluteocarpeae</taxon>
        <taxon>Microthlaspi</taxon>
    </lineage>
</organism>
<evidence type="ECO:0000313" key="1">
    <source>
        <dbReference type="EMBL" id="CAA7036121.1"/>
    </source>
</evidence>
<evidence type="ECO:0000313" key="2">
    <source>
        <dbReference type="Proteomes" id="UP000467841"/>
    </source>
</evidence>
<accession>A0A6D2J3Q3</accession>
<proteinExistence type="predicted"/>
<dbReference type="Proteomes" id="UP000467841">
    <property type="component" value="Unassembled WGS sequence"/>
</dbReference>
<dbReference type="AlphaFoldDB" id="A0A6D2J3Q3"/>
<dbReference type="EMBL" id="CACVBM020001163">
    <property type="protein sequence ID" value="CAA7036121.1"/>
    <property type="molecule type" value="Genomic_DNA"/>
</dbReference>
<protein>
    <submittedName>
        <fullName evidence="1">Uncharacterized protein</fullName>
    </submittedName>
</protein>
<reference evidence="1" key="1">
    <citation type="submission" date="2020-01" db="EMBL/GenBank/DDBJ databases">
        <authorList>
            <person name="Mishra B."/>
        </authorList>
    </citation>
    <scope>NUCLEOTIDE SEQUENCE [LARGE SCALE GENOMIC DNA]</scope>
</reference>
<keyword evidence="2" id="KW-1185">Reference proteome</keyword>
<comment type="caution">
    <text evidence="1">The sequence shown here is derived from an EMBL/GenBank/DDBJ whole genome shotgun (WGS) entry which is preliminary data.</text>
</comment>
<name>A0A6D2J3Q3_9BRAS</name>
<sequence length="118" mass="13843">MIPRCDFETINDDSDIRIVFLKKRVLAVVECHLGRTSPTNADIPMNHSLMLRWLRLMVETEAGINGLQIIHKTYLQALDIYDWLHLDLFIMIYEEKADYLQRINHPPYSSCHGGERNM</sequence>